<sequence>MSAPRTPIVMARSGYSPQHGLGSFVSGSEVTFDHATFSGSEVTFGGAEFSRGTVTFDRAAFSGGTVTFDHAVFLGTAFVWGFCRASRLP</sequence>
<gene>
    <name evidence="1" type="ORF">AB5J50_50760</name>
</gene>
<organism evidence="1">
    <name type="scientific">Streptomyces sp. R35</name>
    <dbReference type="NCBI Taxonomy" id="3238630"/>
    <lineage>
        <taxon>Bacteria</taxon>
        <taxon>Bacillati</taxon>
        <taxon>Actinomycetota</taxon>
        <taxon>Actinomycetes</taxon>
        <taxon>Kitasatosporales</taxon>
        <taxon>Streptomycetaceae</taxon>
        <taxon>Streptomyces</taxon>
    </lineage>
</organism>
<dbReference type="EMBL" id="CP163440">
    <property type="protein sequence ID" value="XDQ68440.1"/>
    <property type="molecule type" value="Genomic_DNA"/>
</dbReference>
<dbReference type="RefSeq" id="WP_369265251.1">
    <property type="nucleotide sequence ID" value="NZ_CP163440.1"/>
</dbReference>
<protein>
    <recommendedName>
        <fullName evidence="2">Pentapeptide repeat protein</fullName>
    </recommendedName>
</protein>
<name>A0AB39SML9_9ACTN</name>
<evidence type="ECO:0000313" key="1">
    <source>
        <dbReference type="EMBL" id="XDQ68440.1"/>
    </source>
</evidence>
<proteinExistence type="predicted"/>
<dbReference type="AlphaFoldDB" id="A0AB39SML9"/>
<evidence type="ECO:0008006" key="2">
    <source>
        <dbReference type="Google" id="ProtNLM"/>
    </source>
</evidence>
<reference evidence="1" key="1">
    <citation type="submission" date="2024-07" db="EMBL/GenBank/DDBJ databases">
        <authorList>
            <person name="Yu S.T."/>
        </authorList>
    </citation>
    <scope>NUCLEOTIDE SEQUENCE</scope>
    <source>
        <strain evidence="1">R35</strain>
    </source>
</reference>
<accession>A0AB39SML9</accession>